<name>A0A7J0BHQ1_9BACT</name>
<dbReference type="RefSeq" id="WP_174404307.1">
    <property type="nucleotide sequence ID" value="NZ_BLVO01000012.1"/>
</dbReference>
<dbReference type="SUPFAM" id="SSF75169">
    <property type="entry name" value="DsrEFH-like"/>
    <property type="match status" value="1"/>
</dbReference>
<sequence>MQPDTERQPEKLCIIWSSRDPEVARNLVFMYGGNALPKGWWKEVTLVVWGPSQQMLAFDAATRKELSLLQERGVHIIACRACAERYNLTAVLEEMGLEVDYVGAFFTSVLKSPEWSSVTF</sequence>
<gene>
    <name evidence="1" type="ORF">DSM101010T_09790</name>
</gene>
<dbReference type="InterPro" id="IPR027396">
    <property type="entry name" value="DsrEFH-like"/>
</dbReference>
<reference evidence="1 2" key="1">
    <citation type="submission" date="2020-05" db="EMBL/GenBank/DDBJ databases">
        <title>Draft genome sequence of Desulfovibrio sp. strain HN2T.</title>
        <authorList>
            <person name="Ueno A."/>
            <person name="Tamazawa S."/>
            <person name="Tamamura S."/>
            <person name="Murakami T."/>
            <person name="Kiyama T."/>
            <person name="Inomata H."/>
            <person name="Amano Y."/>
            <person name="Miyakawa K."/>
            <person name="Tamaki H."/>
            <person name="Naganuma T."/>
            <person name="Kaneko K."/>
        </authorList>
    </citation>
    <scope>NUCLEOTIDE SEQUENCE [LARGE SCALE GENOMIC DNA]</scope>
    <source>
        <strain evidence="1 2">HN2</strain>
    </source>
</reference>
<comment type="caution">
    <text evidence="1">The sequence shown here is derived from an EMBL/GenBank/DDBJ whole genome shotgun (WGS) entry which is preliminary data.</text>
</comment>
<evidence type="ECO:0000313" key="1">
    <source>
        <dbReference type="EMBL" id="GFM32614.1"/>
    </source>
</evidence>
<dbReference type="EMBL" id="BLVO01000012">
    <property type="protein sequence ID" value="GFM32614.1"/>
    <property type="molecule type" value="Genomic_DNA"/>
</dbReference>
<evidence type="ECO:0008006" key="3">
    <source>
        <dbReference type="Google" id="ProtNLM"/>
    </source>
</evidence>
<dbReference type="AlphaFoldDB" id="A0A7J0BHQ1"/>
<dbReference type="Gene3D" id="3.40.1260.10">
    <property type="entry name" value="DsrEFH-like"/>
    <property type="match status" value="1"/>
</dbReference>
<evidence type="ECO:0000313" key="2">
    <source>
        <dbReference type="Proteomes" id="UP000503840"/>
    </source>
</evidence>
<protein>
    <recommendedName>
        <fullName evidence="3">DsrE family protein</fullName>
    </recommendedName>
</protein>
<proteinExistence type="predicted"/>
<dbReference type="Proteomes" id="UP000503840">
    <property type="component" value="Unassembled WGS sequence"/>
</dbReference>
<keyword evidence="2" id="KW-1185">Reference proteome</keyword>
<accession>A0A7J0BHQ1</accession>
<organism evidence="1 2">
    <name type="scientific">Desulfovibrio subterraneus</name>
    <dbReference type="NCBI Taxonomy" id="2718620"/>
    <lineage>
        <taxon>Bacteria</taxon>
        <taxon>Pseudomonadati</taxon>
        <taxon>Thermodesulfobacteriota</taxon>
        <taxon>Desulfovibrionia</taxon>
        <taxon>Desulfovibrionales</taxon>
        <taxon>Desulfovibrionaceae</taxon>
        <taxon>Desulfovibrio</taxon>
    </lineage>
</organism>